<comment type="caution">
    <text evidence="1">The sequence shown here is derived from an EMBL/GenBank/DDBJ whole genome shotgun (WGS) entry which is preliminary data.</text>
</comment>
<accession>G5ETT8</accession>
<dbReference type="RefSeq" id="WP_005507293.1">
    <property type="nucleotide sequence ID" value="NZ_JH370353.1"/>
</dbReference>
<dbReference type="Proteomes" id="UP000004897">
    <property type="component" value="Unassembled WGS sequence"/>
</dbReference>
<dbReference type="AlphaFoldDB" id="G5ETT8"/>
<dbReference type="EMBL" id="ACSB01000013">
    <property type="protein sequence ID" value="EHB87364.1"/>
    <property type="molecule type" value="Genomic_DNA"/>
</dbReference>
<reference evidence="1 2" key="1">
    <citation type="submission" date="2011-08" db="EMBL/GenBank/DDBJ databases">
        <title>The Genome Sequence of Rothia mucilaginosa M508.</title>
        <authorList>
            <consortium name="The Broad Institute Genome Sequencing Platform"/>
            <consortium name="The Broad Institute Genome Sequencing Center for Infectious Disease"/>
            <person name="Earl A."/>
            <person name="Ward D."/>
            <person name="Feldgarden M."/>
            <person name="Gevers D."/>
            <person name="Sibley C.D."/>
            <person name="Field T.R."/>
            <person name="Grinwis M."/>
            <person name="Eshaghurshan C.S."/>
            <person name="Surette M.G."/>
            <person name="Young S.K."/>
            <person name="Zeng Q."/>
            <person name="Gargeya S."/>
            <person name="Fitzgerald M."/>
            <person name="Haas B."/>
            <person name="Abouelleil A."/>
            <person name="Alvarado L."/>
            <person name="Arachchi H.M."/>
            <person name="Berlin A."/>
            <person name="Brown A."/>
            <person name="Chapman S.B."/>
            <person name="Chen Z."/>
            <person name="Dunbar C."/>
            <person name="Freedman E."/>
            <person name="Gearin G."/>
            <person name="Gellesch M."/>
            <person name="Goldberg J."/>
            <person name="Griggs A."/>
            <person name="Gujja S."/>
            <person name="Heiman D."/>
            <person name="Howarth C."/>
            <person name="Larson L."/>
            <person name="Lui A."/>
            <person name="MacDonald P.J.P."/>
            <person name="Montmayeur A."/>
            <person name="Murphy C."/>
            <person name="Neiman D."/>
            <person name="Pearson M."/>
            <person name="Priest M."/>
            <person name="Roberts A."/>
            <person name="Saif S."/>
            <person name="Shea T."/>
            <person name="Shenoy N."/>
            <person name="Sisk P."/>
            <person name="Stolte C."/>
            <person name="Sykes S."/>
            <person name="Wortman J."/>
            <person name="Nusbaum C."/>
            <person name="Birren B."/>
        </authorList>
    </citation>
    <scope>NUCLEOTIDE SEQUENCE [LARGE SCALE GENOMIC DNA]</scope>
    <source>
        <strain evidence="1 2">M508</strain>
    </source>
</reference>
<evidence type="ECO:0000313" key="1">
    <source>
        <dbReference type="EMBL" id="EHB87364.1"/>
    </source>
</evidence>
<name>G5ETT8_9MICC</name>
<evidence type="ECO:0000313" key="2">
    <source>
        <dbReference type="Proteomes" id="UP000004897"/>
    </source>
</evidence>
<proteinExistence type="predicted"/>
<sequence length="101" mass="11639">MAKNKEALYDELVDIQNKIDHHPMISGPHAEASSLVEIMKEQGYSHEEIEKSLKDQGLPSIVDIGKNTISGMFSLWWLNYKKNNIEASIEKISRKEDRRKN</sequence>
<gene>
    <name evidence="1" type="ORF">HMPREF0737_01698</name>
</gene>
<organism evidence="1 2">
    <name type="scientific">Rothia mucilaginosa M508</name>
    <dbReference type="NCBI Taxonomy" id="563033"/>
    <lineage>
        <taxon>Bacteria</taxon>
        <taxon>Bacillati</taxon>
        <taxon>Actinomycetota</taxon>
        <taxon>Actinomycetes</taxon>
        <taxon>Micrococcales</taxon>
        <taxon>Micrococcaceae</taxon>
        <taxon>Rothia</taxon>
    </lineage>
</organism>
<protein>
    <recommendedName>
        <fullName evidence="3">Recombinase</fullName>
    </recommendedName>
</protein>
<dbReference type="GeneID" id="61437082"/>
<evidence type="ECO:0008006" key="3">
    <source>
        <dbReference type="Google" id="ProtNLM"/>
    </source>
</evidence>
<dbReference type="HOGENOM" id="CLU_155259_0_0_11"/>